<dbReference type="Gene3D" id="1.10.510.10">
    <property type="entry name" value="Transferase(Phosphotransferase) domain 1"/>
    <property type="match status" value="1"/>
</dbReference>
<dbReference type="Proteomes" id="UP000007879">
    <property type="component" value="Unassembled WGS sequence"/>
</dbReference>
<evidence type="ECO:0000256" key="1">
    <source>
        <dbReference type="ARBA" id="ARBA00022441"/>
    </source>
</evidence>
<evidence type="ECO:0000256" key="3">
    <source>
        <dbReference type="SAM" id="MobiDB-lite"/>
    </source>
</evidence>
<evidence type="ECO:0000313" key="6">
    <source>
        <dbReference type="Proteomes" id="UP000007879"/>
    </source>
</evidence>
<dbReference type="SMART" id="SM00220">
    <property type="entry name" value="S_TKc"/>
    <property type="match status" value="1"/>
</dbReference>
<organism evidence="5 6">
    <name type="scientific">Amphimedon queenslandica</name>
    <name type="common">Sponge</name>
    <dbReference type="NCBI Taxonomy" id="400682"/>
    <lineage>
        <taxon>Eukaryota</taxon>
        <taxon>Metazoa</taxon>
        <taxon>Porifera</taxon>
        <taxon>Demospongiae</taxon>
        <taxon>Heteroscleromorpha</taxon>
        <taxon>Haplosclerida</taxon>
        <taxon>Niphatidae</taxon>
        <taxon>Amphimedon</taxon>
    </lineage>
</organism>
<dbReference type="SUPFAM" id="SSF117281">
    <property type="entry name" value="Kelch motif"/>
    <property type="match status" value="1"/>
</dbReference>
<dbReference type="InterPro" id="IPR011009">
    <property type="entry name" value="Kinase-like_dom_sf"/>
</dbReference>
<evidence type="ECO:0000313" key="5">
    <source>
        <dbReference type="EnsemblMetazoa" id="XP_019858454.1"/>
    </source>
</evidence>
<dbReference type="AlphaFoldDB" id="A0AAN0JN64"/>
<keyword evidence="2" id="KW-0677">Repeat</keyword>
<reference evidence="6" key="1">
    <citation type="journal article" date="2010" name="Nature">
        <title>The Amphimedon queenslandica genome and the evolution of animal complexity.</title>
        <authorList>
            <person name="Srivastava M."/>
            <person name="Simakov O."/>
            <person name="Chapman J."/>
            <person name="Fahey B."/>
            <person name="Gauthier M.E."/>
            <person name="Mitros T."/>
            <person name="Richards G.S."/>
            <person name="Conaco C."/>
            <person name="Dacre M."/>
            <person name="Hellsten U."/>
            <person name="Larroux C."/>
            <person name="Putnam N.H."/>
            <person name="Stanke M."/>
            <person name="Adamska M."/>
            <person name="Darling A."/>
            <person name="Degnan S.M."/>
            <person name="Oakley T.H."/>
            <person name="Plachetzki D.C."/>
            <person name="Zhai Y."/>
            <person name="Adamski M."/>
            <person name="Calcino A."/>
            <person name="Cummins S.F."/>
            <person name="Goodstein D.M."/>
            <person name="Harris C."/>
            <person name="Jackson D.J."/>
            <person name="Leys S.P."/>
            <person name="Shu S."/>
            <person name="Woodcroft B.J."/>
            <person name="Vervoort M."/>
            <person name="Kosik K.S."/>
            <person name="Manning G."/>
            <person name="Degnan B.M."/>
            <person name="Rokhsar D.S."/>
        </authorList>
    </citation>
    <scope>NUCLEOTIDE SEQUENCE [LARGE SCALE GENOMIC DNA]</scope>
</reference>
<feature type="compositionally biased region" description="Low complexity" evidence="3">
    <location>
        <begin position="556"/>
        <end position="571"/>
    </location>
</feature>
<dbReference type="PROSITE" id="PS50011">
    <property type="entry name" value="PROTEIN_KINASE_DOM"/>
    <property type="match status" value="1"/>
</dbReference>
<feature type="compositionally biased region" description="Basic and acidic residues" evidence="3">
    <location>
        <begin position="72"/>
        <end position="88"/>
    </location>
</feature>
<feature type="domain" description="Protein kinase" evidence="4">
    <location>
        <begin position="642"/>
        <end position="903"/>
    </location>
</feature>
<feature type="compositionally biased region" description="Low complexity" evidence="3">
    <location>
        <begin position="581"/>
        <end position="600"/>
    </location>
</feature>
<dbReference type="Pfam" id="PF24681">
    <property type="entry name" value="Kelch_KLHDC2_KLHL20_DRC7"/>
    <property type="match status" value="2"/>
</dbReference>
<dbReference type="Pfam" id="PF00069">
    <property type="entry name" value="Pkinase"/>
    <property type="match status" value="1"/>
</dbReference>
<feature type="compositionally biased region" description="Basic residues" evidence="3">
    <location>
        <begin position="1"/>
        <end position="10"/>
    </location>
</feature>
<dbReference type="KEGG" id="aqu:109586682"/>
<dbReference type="RefSeq" id="XP_019858454.1">
    <property type="nucleotide sequence ID" value="XM_020002895.1"/>
</dbReference>
<proteinExistence type="predicted"/>
<keyword evidence="6" id="KW-1185">Reference proteome</keyword>
<protein>
    <recommendedName>
        <fullName evidence="4">Protein kinase domain-containing protein</fullName>
    </recommendedName>
</protein>
<accession>A0AAN0JN64</accession>
<dbReference type="PANTHER" id="PTHR46093">
    <property type="entry name" value="ACYL-COA-BINDING DOMAIN-CONTAINING PROTEIN 5"/>
    <property type="match status" value="1"/>
</dbReference>
<reference evidence="5" key="2">
    <citation type="submission" date="2024-06" db="UniProtKB">
        <authorList>
            <consortium name="EnsemblMetazoa"/>
        </authorList>
    </citation>
    <scope>IDENTIFICATION</scope>
</reference>
<sequence>MATAKKKKKSLNPFDDEEEDLGKKEQEEVVQPAAGAEKERVIEGKVNKGQAVPPLKDREDNPAPPLPPLNLEPKHNTRAEKGSKKEPVPKYGHATATVNDKVYMWGGWRKGFPEVHSSQEKTSLLSMMDVFDLKKGEWSEVETYGSPPLGVRGYSCATIGTRIYYYGGYCGHDWCRHSSLHYFETTTHTWTNVPIANPYQSPMKKSSSGMVAFRDEAEDYLFVFGGVGMLCSANQSEAIYIPWKENPDNGWTNESHIFSLQSKEWITPEVRGERPPPCAGFTLTQITQNSALLYGGVDSTSGQCLSDAYIVELSKASIHWYKVQIMQDKPKPAKRHDHTAVCISGPLFGQIKPMVLIAGGRDSRWKNLGDLWILDCSIGMWTKLEVSQPVAFRHLHSLSIFSIADYCVYAVMYGGIEEWIPNASASDQAMLSDTTVLEICLNSDDHWEMSAVLASQILRETEEYKGRLIQRLFHILKHGKEDQHKVVSDGQEVMRLCSELEQAQVRAQEAESKAQSLQQEVHQLQSQPLPPSSHSPLLGRTGGKTPPAKATPPQTPKSGTPPLTRATPPTAKKSTSLFSRSPALTPKSKPTPAPAEAAATVGLTEPLPPLIDTSLDIRAQQIAIELTSDALKLHLVPQKDIATNGPSIDTGCYGDTAPGLYKRSLPVSVKTLKIRRGRNDAYSNVILNHKLVKSFQLRHPNIVQLLHASVQQEGLGDEREIVLVSEPLTITLQQQLTKKALAKQDIINLSLDVSMALSYLHNHPHYPIVHGSVSTSGIILEPLALKWRAKLVDFFTANYFYYASTETPLVIDPPYIPPSPPSLSSPSASSIPVLNTKFDIFCFGIVLLETVTRKQPPVEAAGRESLLGSVKWSSLAGVIRSCTSVLDADRPPADTLLNDLHKL</sequence>
<name>A0AAN0JN64_AMPQE</name>
<dbReference type="Gene3D" id="2.120.10.80">
    <property type="entry name" value="Kelch-type beta propeller"/>
    <property type="match status" value="2"/>
</dbReference>
<feature type="compositionally biased region" description="Basic and acidic residues" evidence="3">
    <location>
        <begin position="36"/>
        <end position="46"/>
    </location>
</feature>
<dbReference type="EnsemblMetazoa" id="XM_020002895.1">
    <property type="protein sequence ID" value="XP_019858454.1"/>
    <property type="gene ID" value="LOC109586682"/>
</dbReference>
<feature type="region of interest" description="Disordered" evidence="3">
    <location>
        <begin position="508"/>
        <end position="601"/>
    </location>
</feature>
<dbReference type="GO" id="GO:0005524">
    <property type="term" value="F:ATP binding"/>
    <property type="evidence" value="ECO:0007669"/>
    <property type="project" value="InterPro"/>
</dbReference>
<evidence type="ECO:0000256" key="2">
    <source>
        <dbReference type="ARBA" id="ARBA00022737"/>
    </source>
</evidence>
<feature type="compositionally biased region" description="Low complexity" evidence="3">
    <location>
        <begin position="534"/>
        <end position="548"/>
    </location>
</feature>
<dbReference type="InterPro" id="IPR015915">
    <property type="entry name" value="Kelch-typ_b-propeller"/>
</dbReference>
<dbReference type="PANTHER" id="PTHR46093:SF18">
    <property type="entry name" value="FIBRONECTIN TYPE-III DOMAIN-CONTAINING PROTEIN"/>
    <property type="match status" value="1"/>
</dbReference>
<evidence type="ECO:0000259" key="4">
    <source>
        <dbReference type="PROSITE" id="PS50011"/>
    </source>
</evidence>
<feature type="region of interest" description="Disordered" evidence="3">
    <location>
        <begin position="1"/>
        <end position="91"/>
    </location>
</feature>
<dbReference type="InterPro" id="IPR000719">
    <property type="entry name" value="Prot_kinase_dom"/>
</dbReference>
<dbReference type="GO" id="GO:0004672">
    <property type="term" value="F:protein kinase activity"/>
    <property type="evidence" value="ECO:0007669"/>
    <property type="project" value="InterPro"/>
</dbReference>
<keyword evidence="1" id="KW-0880">Kelch repeat</keyword>
<dbReference type="SUPFAM" id="SSF56112">
    <property type="entry name" value="Protein kinase-like (PK-like)"/>
    <property type="match status" value="1"/>
</dbReference>
<dbReference type="GeneID" id="109586682"/>